<accession>A0A371CTW7</accession>
<dbReference type="Proteomes" id="UP000256964">
    <property type="component" value="Unassembled WGS sequence"/>
</dbReference>
<dbReference type="EMBL" id="KZ857460">
    <property type="protein sequence ID" value="RDX43733.1"/>
    <property type="molecule type" value="Genomic_DNA"/>
</dbReference>
<name>A0A371CTW7_9APHY</name>
<evidence type="ECO:0000313" key="1">
    <source>
        <dbReference type="EMBL" id="RDX43733.1"/>
    </source>
</evidence>
<protein>
    <submittedName>
        <fullName evidence="1">Uncharacterized protein</fullName>
    </submittedName>
</protein>
<evidence type="ECO:0000313" key="2">
    <source>
        <dbReference type="Proteomes" id="UP000256964"/>
    </source>
</evidence>
<organism evidence="1 2">
    <name type="scientific">Lentinus brumalis</name>
    <dbReference type="NCBI Taxonomy" id="2498619"/>
    <lineage>
        <taxon>Eukaryota</taxon>
        <taxon>Fungi</taxon>
        <taxon>Dikarya</taxon>
        <taxon>Basidiomycota</taxon>
        <taxon>Agaricomycotina</taxon>
        <taxon>Agaricomycetes</taxon>
        <taxon>Polyporales</taxon>
        <taxon>Polyporaceae</taxon>
        <taxon>Lentinus</taxon>
    </lineage>
</organism>
<dbReference type="AlphaFoldDB" id="A0A371CTW7"/>
<sequence>MWERGNCVETDGVRCSMDRCARRRRSQKIPSSILYPSGARGYLLPPNSLLAQPLRLSPPTQHTLALPWEPLASDRRNPPATEVFASAGSILTFRVVGTTSKALAPVNTTWRFSPDTTQTVRKQMCFLGVRMNRRTNTRASFVSRSPPSFGHEGVYMSGPSR</sequence>
<reference evidence="1 2" key="1">
    <citation type="journal article" date="2018" name="Biotechnol. Biofuels">
        <title>Integrative visual omics of the white-rot fungus Polyporus brumalis exposes the biotechnological potential of its oxidative enzymes for delignifying raw plant biomass.</title>
        <authorList>
            <person name="Miyauchi S."/>
            <person name="Rancon A."/>
            <person name="Drula E."/>
            <person name="Hage H."/>
            <person name="Chaduli D."/>
            <person name="Favel A."/>
            <person name="Grisel S."/>
            <person name="Henrissat B."/>
            <person name="Herpoel-Gimbert I."/>
            <person name="Ruiz-Duenas F.J."/>
            <person name="Chevret D."/>
            <person name="Hainaut M."/>
            <person name="Lin J."/>
            <person name="Wang M."/>
            <person name="Pangilinan J."/>
            <person name="Lipzen A."/>
            <person name="Lesage-Meessen L."/>
            <person name="Navarro D."/>
            <person name="Riley R."/>
            <person name="Grigoriev I.V."/>
            <person name="Zhou S."/>
            <person name="Raouche S."/>
            <person name="Rosso M.N."/>
        </authorList>
    </citation>
    <scope>NUCLEOTIDE SEQUENCE [LARGE SCALE GENOMIC DNA]</scope>
    <source>
        <strain evidence="1 2">BRFM 1820</strain>
    </source>
</reference>
<keyword evidence="2" id="KW-1185">Reference proteome</keyword>
<proteinExistence type="predicted"/>
<gene>
    <name evidence="1" type="ORF">OH76DRAFT_1182351</name>
</gene>